<reference evidence="3" key="1">
    <citation type="journal article" date="2013" name="Extremophiles">
        <title>Proteinivorax tanatarense gen. nov., sp. nov., an anaerobic, haloalkaliphilic, proteolytic bacterium isolated from a decaying algal bloom, and proposal of Proteinivoraceae fam. nov.</title>
        <authorList>
            <person name="Kevbrin V."/>
            <person name="Boltyanskaya Y."/>
            <person name="Zhilina T."/>
            <person name="Kolganova T."/>
            <person name="Lavrentjeva E."/>
            <person name="Kuznetsov B."/>
        </authorList>
    </citation>
    <scope>NUCLEOTIDE SEQUENCE</scope>
    <source>
        <strain evidence="3">Z-910T</strain>
    </source>
</reference>
<feature type="region of interest" description="Disordered" evidence="1">
    <location>
        <begin position="34"/>
        <end position="99"/>
    </location>
</feature>
<dbReference type="RefSeq" id="WP_350344795.1">
    <property type="nucleotide sequence ID" value="NZ_CP158367.1"/>
</dbReference>
<protein>
    <recommendedName>
        <fullName evidence="4">DUF4340 domain-containing protein</fullName>
    </recommendedName>
</protein>
<proteinExistence type="predicted"/>
<evidence type="ECO:0000256" key="1">
    <source>
        <dbReference type="SAM" id="MobiDB-lite"/>
    </source>
</evidence>
<reference evidence="3" key="2">
    <citation type="submission" date="2024-06" db="EMBL/GenBank/DDBJ databases">
        <authorList>
            <person name="Petrova K.O."/>
            <person name="Toshchakov S.V."/>
            <person name="Boltjanskaja Y.V."/>
            <person name="Kevbrin V."/>
        </authorList>
    </citation>
    <scope>NUCLEOTIDE SEQUENCE</scope>
    <source>
        <strain evidence="3">Z-910T</strain>
    </source>
</reference>
<keyword evidence="2" id="KW-0472">Membrane</keyword>
<feature type="transmembrane region" description="Helical" evidence="2">
    <location>
        <begin position="7"/>
        <end position="27"/>
    </location>
</feature>
<feature type="compositionally biased region" description="Acidic residues" evidence="1">
    <location>
        <begin position="63"/>
        <end position="73"/>
    </location>
</feature>
<organism evidence="3">
    <name type="scientific">Proteinivorax tanatarense</name>
    <dbReference type="NCBI Taxonomy" id="1260629"/>
    <lineage>
        <taxon>Bacteria</taxon>
        <taxon>Bacillati</taxon>
        <taxon>Bacillota</taxon>
        <taxon>Clostridia</taxon>
        <taxon>Eubacteriales</taxon>
        <taxon>Proteinivoracaceae</taxon>
        <taxon>Proteinivorax</taxon>
    </lineage>
</organism>
<accession>A0AAU7VPE7</accession>
<dbReference type="AlphaFoldDB" id="A0AAU7VPE7"/>
<evidence type="ECO:0008006" key="4">
    <source>
        <dbReference type="Google" id="ProtNLM"/>
    </source>
</evidence>
<evidence type="ECO:0000313" key="3">
    <source>
        <dbReference type="EMBL" id="XBX76062.1"/>
    </source>
</evidence>
<keyword evidence="2" id="KW-1133">Transmembrane helix</keyword>
<name>A0AAU7VPE7_9FIRM</name>
<dbReference type="EMBL" id="CP158367">
    <property type="protein sequence ID" value="XBX76062.1"/>
    <property type="molecule type" value="Genomic_DNA"/>
</dbReference>
<sequence>MKNKGIYVAVSLIFAVFILGVIFIGLWPGDTDQENAEDEYRSTDEPVKTTELDQKDSQSSDTDNQDVDEEVNEEGEKSVKTTNESDVAKSSDKSANPDSLGELLGVKSSDIEFYDNALSVVKGKDLTLDVTYSEHNQRTLKQLIEDSLNMQAEYIDGTITEEGPYYNLLVFYEDRAYTVIIYEKYLLIIHPNSYFGIDIYSMKEKDLHQIINTYDFKWMSRG</sequence>
<evidence type="ECO:0000256" key="2">
    <source>
        <dbReference type="SAM" id="Phobius"/>
    </source>
</evidence>
<gene>
    <name evidence="3" type="ORF">PRVXT_001237</name>
</gene>
<keyword evidence="2" id="KW-0812">Transmembrane</keyword>
<feature type="compositionally biased region" description="Basic and acidic residues" evidence="1">
    <location>
        <begin position="38"/>
        <end position="58"/>
    </location>
</feature>